<dbReference type="SMART" id="SM01040">
    <property type="entry name" value="Bro-N"/>
    <property type="match status" value="1"/>
</dbReference>
<name>A0A849KHE6_9HYPH</name>
<reference evidence="2 3" key="1">
    <citation type="submission" date="2020-05" db="EMBL/GenBank/DDBJ databases">
        <title>Draft Genome Sequence of Ochrobactrum soli Isolated from Stable Fly Gut.</title>
        <authorList>
            <person name="Pileggi M.T."/>
            <person name="Vazhakkala L.J."/>
            <person name="Wong C.N."/>
        </authorList>
    </citation>
    <scope>NUCLEOTIDE SEQUENCE [LARGE SCALE GENOMIC DNA]</scope>
    <source>
        <strain evidence="2 3">MTP-C0764</strain>
    </source>
</reference>
<dbReference type="Proteomes" id="UP000574931">
    <property type="component" value="Unassembled WGS sequence"/>
</dbReference>
<gene>
    <name evidence="2" type="ORF">HKX02_02300</name>
</gene>
<dbReference type="RefSeq" id="WP_171316912.1">
    <property type="nucleotide sequence ID" value="NZ_JABFCY010000001.1"/>
</dbReference>
<evidence type="ECO:0000259" key="1">
    <source>
        <dbReference type="PROSITE" id="PS51750"/>
    </source>
</evidence>
<dbReference type="InterPro" id="IPR003497">
    <property type="entry name" value="BRO_N_domain"/>
</dbReference>
<dbReference type="PANTHER" id="PTHR36180">
    <property type="entry name" value="DNA-BINDING PROTEIN-RELATED-RELATED"/>
    <property type="match status" value="1"/>
</dbReference>
<evidence type="ECO:0000313" key="3">
    <source>
        <dbReference type="Proteomes" id="UP000574931"/>
    </source>
</evidence>
<dbReference type="PANTHER" id="PTHR36180:SF2">
    <property type="entry name" value="BRO FAMILY PROTEIN"/>
    <property type="match status" value="1"/>
</dbReference>
<dbReference type="EMBL" id="JABFCY010000001">
    <property type="protein sequence ID" value="NNU59087.1"/>
    <property type="molecule type" value="Genomic_DNA"/>
</dbReference>
<organism evidence="2 3">
    <name type="scientific">Ochrobactrum soli</name>
    <dbReference type="NCBI Taxonomy" id="2448455"/>
    <lineage>
        <taxon>Bacteria</taxon>
        <taxon>Pseudomonadati</taxon>
        <taxon>Pseudomonadota</taxon>
        <taxon>Alphaproteobacteria</taxon>
        <taxon>Hyphomicrobiales</taxon>
        <taxon>Brucellaceae</taxon>
        <taxon>Brucella/Ochrobactrum group</taxon>
        <taxon>Ochrobactrum</taxon>
    </lineage>
</organism>
<comment type="caution">
    <text evidence="2">The sequence shown here is derived from an EMBL/GenBank/DDBJ whole genome shotgun (WGS) entry which is preliminary data.</text>
</comment>
<feature type="domain" description="Bro-N" evidence="1">
    <location>
        <begin position="2"/>
        <end position="104"/>
    </location>
</feature>
<dbReference type="PROSITE" id="PS51750">
    <property type="entry name" value="BRO_N"/>
    <property type="match status" value="1"/>
</dbReference>
<sequence>MNNALTTFNFNSNEIRVVTIDDQPWFVAKDVCKVLELANPSYVTTRLEASQKASFKLPFQRGSASTVITKGGLFSLILSSRKPEAKAFKLWVTDTVLPAIEKDGAYIMGEEKVASGEMELVTLRNKPVRAL</sequence>
<dbReference type="Pfam" id="PF02498">
    <property type="entry name" value="Bro-N"/>
    <property type="match status" value="1"/>
</dbReference>
<protein>
    <submittedName>
        <fullName evidence="2">BRO domain-containing protein</fullName>
    </submittedName>
</protein>
<accession>A0A849KHE6</accession>
<proteinExistence type="predicted"/>
<dbReference type="AlphaFoldDB" id="A0A849KHE6"/>
<keyword evidence="3" id="KW-1185">Reference proteome</keyword>
<evidence type="ECO:0000313" key="2">
    <source>
        <dbReference type="EMBL" id="NNU59087.1"/>
    </source>
</evidence>